<dbReference type="GO" id="GO:0000444">
    <property type="term" value="C:MIS12/MIND type complex"/>
    <property type="evidence" value="ECO:0007669"/>
    <property type="project" value="InterPro"/>
</dbReference>
<dbReference type="PANTHER" id="PTHR14778:SF2">
    <property type="entry name" value="KINETOCHORE-ASSOCIATED PROTEIN DSN1 HOMOLOG"/>
    <property type="match status" value="1"/>
</dbReference>
<dbReference type="Pfam" id="PF08202">
    <property type="entry name" value="MIS13"/>
    <property type="match status" value="1"/>
</dbReference>
<dbReference type="GO" id="GO:0007059">
    <property type="term" value="P:chromosome segregation"/>
    <property type="evidence" value="ECO:0007669"/>
    <property type="project" value="InterPro"/>
</dbReference>
<sequence>MSAKQRPRQEETTSGQINSSTTLEKGGSGRLGKFLSQESVDKSTLTQANGDFEEEDDGFIFKRASQQQVKKKVPGKRGRPPGSKNKPKPAVNKEPRKRQKVTQKAPEPKPPKTSLLDELEQDSIVESEEEEEDKIFSMDSSFQPPKAAKKSNIIPKSKTSEKRTRKPRNTKTPAKEHDVETQLEIATVHDLIPEDPKPALPKQSTLSKILSQARTKEVKPEYEVKKRRSSLSNRGKRLSSVGNGFVAEPDREIPVEELYRHVSQDLPDPHKMRQLMVWCAKRGASKGPKKKISTAESIANVIEDEVIRDLADGKINTSWWLAEDDDNEVDHGSTANLNKPIIVLPNKANEENMHTLELYEKKLAELNKEEAQWMEVRKIAKLPKIQVDAHLQSDSLIQEKLGEIVDQLASLESYKARLDKLRLLRILENIKLMVHKLKQSKNAVNTLTEATIREISRKMTQLIDHDNDGNKVSPLDLLKGFSELG</sequence>
<feature type="compositionally biased region" description="Polar residues" evidence="2">
    <location>
        <begin position="36"/>
        <end position="49"/>
    </location>
</feature>
<name>A0AAN6D882_9ASCO</name>
<dbReference type="EMBL" id="JAHLUH010000002">
    <property type="protein sequence ID" value="KAG7729776.1"/>
    <property type="molecule type" value="Genomic_DNA"/>
</dbReference>
<evidence type="ECO:0000256" key="1">
    <source>
        <dbReference type="SAM" id="Coils"/>
    </source>
</evidence>
<evidence type="ECO:0008006" key="5">
    <source>
        <dbReference type="Google" id="ProtNLM"/>
    </source>
</evidence>
<dbReference type="PANTHER" id="PTHR14778">
    <property type="entry name" value="KINETOCHORE-ASSOCIATED PROTEIN DSN1 HOMOLOG"/>
    <property type="match status" value="1"/>
</dbReference>
<organism evidence="3 4">
    <name type="scientific">Ogataea haglerorum</name>
    <dbReference type="NCBI Taxonomy" id="1937702"/>
    <lineage>
        <taxon>Eukaryota</taxon>
        <taxon>Fungi</taxon>
        <taxon>Dikarya</taxon>
        <taxon>Ascomycota</taxon>
        <taxon>Saccharomycotina</taxon>
        <taxon>Pichiomycetes</taxon>
        <taxon>Pichiales</taxon>
        <taxon>Pichiaceae</taxon>
        <taxon>Ogataea</taxon>
    </lineage>
</organism>
<keyword evidence="1" id="KW-0175">Coiled coil</keyword>
<evidence type="ECO:0000256" key="2">
    <source>
        <dbReference type="SAM" id="MobiDB-lite"/>
    </source>
</evidence>
<reference evidence="3" key="1">
    <citation type="journal article" date="2021" name="G3 (Bethesda)">
        <title>Genomic diversity, chromosomal rearrangements, and interspecies hybridization in the ogataea polymorpha species complex.</title>
        <authorList>
            <person name="Hanson S.J."/>
            <person name="Cinneide E.O."/>
            <person name="Salzberg L.I."/>
            <person name="Wolfe K.H."/>
            <person name="McGowan J."/>
            <person name="Fitzpatrick D.A."/>
            <person name="Matlin K."/>
        </authorList>
    </citation>
    <scope>NUCLEOTIDE SEQUENCE</scope>
    <source>
        <strain evidence="3">83-405-1</strain>
    </source>
</reference>
<feature type="compositionally biased region" description="Acidic residues" evidence="2">
    <location>
        <begin position="117"/>
        <end position="133"/>
    </location>
</feature>
<dbReference type="GO" id="GO:0051301">
    <property type="term" value="P:cell division"/>
    <property type="evidence" value="ECO:0007669"/>
    <property type="project" value="InterPro"/>
</dbReference>
<accession>A0AAN6D882</accession>
<proteinExistence type="predicted"/>
<feature type="coiled-coil region" evidence="1">
    <location>
        <begin position="349"/>
        <end position="376"/>
    </location>
</feature>
<protein>
    <recommendedName>
        <fullName evidence="5">Kinetochore protein mis13</fullName>
    </recommendedName>
</protein>
<gene>
    <name evidence="3" type="ORF">KL933_000856</name>
</gene>
<dbReference type="AlphaFoldDB" id="A0AAN6D882"/>
<feature type="compositionally biased region" description="Basic residues" evidence="2">
    <location>
        <begin position="69"/>
        <end position="79"/>
    </location>
</feature>
<comment type="caution">
    <text evidence="3">The sequence shown here is derived from an EMBL/GenBank/DDBJ whole genome shotgun (WGS) entry which is preliminary data.</text>
</comment>
<feature type="compositionally biased region" description="Polar residues" evidence="2">
    <location>
        <begin position="12"/>
        <end position="23"/>
    </location>
</feature>
<dbReference type="InterPro" id="IPR013218">
    <property type="entry name" value="Dsn1/Mis13"/>
</dbReference>
<evidence type="ECO:0000313" key="4">
    <source>
        <dbReference type="Proteomes" id="UP000738402"/>
    </source>
</evidence>
<dbReference type="Proteomes" id="UP000738402">
    <property type="component" value="Unassembled WGS sequence"/>
</dbReference>
<evidence type="ECO:0000313" key="3">
    <source>
        <dbReference type="EMBL" id="KAG7729776.1"/>
    </source>
</evidence>
<feature type="region of interest" description="Disordered" evidence="2">
    <location>
        <begin position="1"/>
        <end position="181"/>
    </location>
</feature>